<dbReference type="GO" id="GO:0003964">
    <property type="term" value="F:RNA-directed DNA polymerase activity"/>
    <property type="evidence" value="ECO:0007669"/>
    <property type="project" value="UniProtKB-KW"/>
</dbReference>
<proteinExistence type="predicted"/>
<comment type="caution">
    <text evidence="2">The sequence shown here is derived from an EMBL/GenBank/DDBJ whole genome shotgun (WGS) entry which is preliminary data.</text>
</comment>
<dbReference type="Proteomes" id="UP001151760">
    <property type="component" value="Unassembled WGS sequence"/>
</dbReference>
<sequence>MNNKHSAYDHSALKYLLQKRRCQGEDCSNGSSSSKNLTSKVMILKGPITSAAYQSVQIENPYENGNEPKEINESDVCTAMKLLRFSQLATMDPPGDIMVQRGLGRWLWDYGCYRFLTAKKIFDSGFFWPTIYKDAHEFVKNCDSCQRQGKTSQRDEMPQNSIQVCEIFDIWGIVTIYGPRSRLSRGTSIFCGSRLLSKWD</sequence>
<dbReference type="PANTHER" id="PTHR47266">
    <property type="entry name" value="ENDONUCLEASE-RELATED"/>
    <property type="match status" value="1"/>
</dbReference>
<dbReference type="InterPro" id="IPR041588">
    <property type="entry name" value="Integrase_H2C2"/>
</dbReference>
<reference evidence="2" key="2">
    <citation type="submission" date="2022-01" db="EMBL/GenBank/DDBJ databases">
        <authorList>
            <person name="Yamashiro T."/>
            <person name="Shiraishi A."/>
            <person name="Satake H."/>
            <person name="Nakayama K."/>
        </authorList>
    </citation>
    <scope>NUCLEOTIDE SEQUENCE</scope>
</reference>
<keyword evidence="2" id="KW-0695">RNA-directed DNA polymerase</keyword>
<evidence type="ECO:0000259" key="1">
    <source>
        <dbReference type="Pfam" id="PF17921"/>
    </source>
</evidence>
<dbReference type="InterPro" id="IPR052160">
    <property type="entry name" value="Gypsy_RT_Integrase-like"/>
</dbReference>
<reference evidence="2" key="1">
    <citation type="journal article" date="2022" name="Int. J. Mol. Sci.">
        <title>Draft Genome of Tanacetum Coccineum: Genomic Comparison of Closely Related Tanacetum-Family Plants.</title>
        <authorList>
            <person name="Yamashiro T."/>
            <person name="Shiraishi A."/>
            <person name="Nakayama K."/>
            <person name="Satake H."/>
        </authorList>
    </citation>
    <scope>NUCLEOTIDE SEQUENCE</scope>
</reference>
<organism evidence="2 3">
    <name type="scientific">Tanacetum coccineum</name>
    <dbReference type="NCBI Taxonomy" id="301880"/>
    <lineage>
        <taxon>Eukaryota</taxon>
        <taxon>Viridiplantae</taxon>
        <taxon>Streptophyta</taxon>
        <taxon>Embryophyta</taxon>
        <taxon>Tracheophyta</taxon>
        <taxon>Spermatophyta</taxon>
        <taxon>Magnoliopsida</taxon>
        <taxon>eudicotyledons</taxon>
        <taxon>Gunneridae</taxon>
        <taxon>Pentapetalae</taxon>
        <taxon>asterids</taxon>
        <taxon>campanulids</taxon>
        <taxon>Asterales</taxon>
        <taxon>Asteraceae</taxon>
        <taxon>Asteroideae</taxon>
        <taxon>Anthemideae</taxon>
        <taxon>Anthemidinae</taxon>
        <taxon>Tanacetum</taxon>
    </lineage>
</organism>
<keyword evidence="3" id="KW-1185">Reference proteome</keyword>
<keyword evidence="2" id="KW-0548">Nucleotidyltransferase</keyword>
<evidence type="ECO:0000313" key="3">
    <source>
        <dbReference type="Proteomes" id="UP001151760"/>
    </source>
</evidence>
<gene>
    <name evidence="2" type="ORF">Tco_0628955</name>
</gene>
<keyword evidence="2" id="KW-0808">Transferase</keyword>
<protein>
    <submittedName>
        <fullName evidence="2">Reverse transcriptase domain-containing protein</fullName>
    </submittedName>
</protein>
<dbReference type="EMBL" id="BQNB010008878">
    <property type="protein sequence ID" value="GJS55593.1"/>
    <property type="molecule type" value="Genomic_DNA"/>
</dbReference>
<accession>A0ABQ4WS17</accession>
<name>A0ABQ4WS17_9ASTR</name>
<dbReference type="Pfam" id="PF17921">
    <property type="entry name" value="Integrase_H2C2"/>
    <property type="match status" value="1"/>
</dbReference>
<feature type="domain" description="Integrase zinc-binding" evidence="1">
    <location>
        <begin position="125"/>
        <end position="149"/>
    </location>
</feature>
<evidence type="ECO:0000313" key="2">
    <source>
        <dbReference type="EMBL" id="GJS55593.1"/>
    </source>
</evidence>
<dbReference type="Gene3D" id="1.10.340.70">
    <property type="match status" value="1"/>
</dbReference>